<protein>
    <recommendedName>
        <fullName evidence="2">VWFA domain-containing protein</fullName>
    </recommendedName>
</protein>
<gene>
    <name evidence="3" type="ORF">C5F48_16615</name>
</gene>
<dbReference type="SUPFAM" id="SSF53300">
    <property type="entry name" value="vWA-like"/>
    <property type="match status" value="1"/>
</dbReference>
<dbReference type="PROSITE" id="PS50234">
    <property type="entry name" value="VWFA"/>
    <property type="match status" value="1"/>
</dbReference>
<proteinExistence type="predicted"/>
<evidence type="ECO:0000256" key="1">
    <source>
        <dbReference type="SAM" id="SignalP"/>
    </source>
</evidence>
<sequence>MLRCLALALCLAHPARACETALLLAIDISGSIDAGEYALQVEGLADALDDPEVAEVLQRGQVALAAVQWSGVGRQALVLPWRRMLSGAEISRFAQAARSLPRAFTASDTAVGEAIGFSLAQFEAVADCKRRVIDISGDGPENAGYTVGRARSAAQAAGVEINAIAIEDMGPSAPITAFYSRLVVTRGGFVMTARGLQDYPQAIRAKILRELEKPAS</sequence>
<feature type="chain" id="PRO_5015593191" description="VWFA domain-containing protein" evidence="1">
    <location>
        <begin position="18"/>
        <end position="216"/>
    </location>
</feature>
<dbReference type="Pfam" id="PF06707">
    <property type="entry name" value="DUF1194"/>
    <property type="match status" value="1"/>
</dbReference>
<dbReference type="Proteomes" id="UP000241010">
    <property type="component" value="Unassembled WGS sequence"/>
</dbReference>
<dbReference type="InterPro" id="IPR002035">
    <property type="entry name" value="VWF_A"/>
</dbReference>
<organism evidence="3 4">
    <name type="scientific">Cereibacter changlensis JA139</name>
    <dbReference type="NCBI Taxonomy" id="1188249"/>
    <lineage>
        <taxon>Bacteria</taxon>
        <taxon>Pseudomonadati</taxon>
        <taxon>Pseudomonadota</taxon>
        <taxon>Alphaproteobacteria</taxon>
        <taxon>Rhodobacterales</taxon>
        <taxon>Paracoccaceae</taxon>
        <taxon>Cereibacter</taxon>
    </lineage>
</organism>
<accession>A0A2T4JRS7</accession>
<dbReference type="AlphaFoldDB" id="A0A2T4JRS7"/>
<dbReference type="OrthoDB" id="9792179at2"/>
<keyword evidence="1" id="KW-0732">Signal</keyword>
<evidence type="ECO:0000313" key="4">
    <source>
        <dbReference type="Proteomes" id="UP000241010"/>
    </source>
</evidence>
<name>A0A2T4JRS7_9RHOB</name>
<reference evidence="3 4" key="1">
    <citation type="submission" date="2018-03" db="EMBL/GenBank/DDBJ databases">
        <title>Cereibacter changlensis.</title>
        <authorList>
            <person name="Meyer T.E."/>
            <person name="Miller S."/>
            <person name="Lodha T."/>
            <person name="Gandham S."/>
            <person name="Chintalapati S."/>
            <person name="Chintalapati V.R."/>
        </authorList>
    </citation>
    <scope>NUCLEOTIDE SEQUENCE [LARGE SCALE GENOMIC DNA]</scope>
    <source>
        <strain evidence="3 4">JA139</strain>
    </source>
</reference>
<dbReference type="InterPro" id="IPR010607">
    <property type="entry name" value="DUF1194"/>
</dbReference>
<feature type="signal peptide" evidence="1">
    <location>
        <begin position="1"/>
        <end position="17"/>
    </location>
</feature>
<comment type="caution">
    <text evidence="3">The sequence shown here is derived from an EMBL/GenBank/DDBJ whole genome shotgun (WGS) entry which is preliminary data.</text>
</comment>
<dbReference type="RefSeq" id="WP_107664995.1">
    <property type="nucleotide sequence ID" value="NZ_PZKG01000094.1"/>
</dbReference>
<keyword evidence="4" id="KW-1185">Reference proteome</keyword>
<dbReference type="InterPro" id="IPR036465">
    <property type="entry name" value="vWFA_dom_sf"/>
</dbReference>
<dbReference type="Gene3D" id="3.40.50.410">
    <property type="entry name" value="von Willebrand factor, type A domain"/>
    <property type="match status" value="1"/>
</dbReference>
<evidence type="ECO:0000259" key="2">
    <source>
        <dbReference type="PROSITE" id="PS50234"/>
    </source>
</evidence>
<evidence type="ECO:0000313" key="3">
    <source>
        <dbReference type="EMBL" id="PTE20608.1"/>
    </source>
</evidence>
<feature type="domain" description="VWFA" evidence="2">
    <location>
        <begin position="21"/>
        <end position="211"/>
    </location>
</feature>
<dbReference type="EMBL" id="PZKG01000094">
    <property type="protein sequence ID" value="PTE20608.1"/>
    <property type="molecule type" value="Genomic_DNA"/>
</dbReference>